<reference evidence="7" key="1">
    <citation type="journal article" date="2023" name="Mar. Drugs">
        <title>Gemmata algarum, a Novel Planctomycete Isolated from an Algal Mat, Displays Antimicrobial Activity.</title>
        <authorList>
            <person name="Kumar G."/>
            <person name="Kallscheuer N."/>
            <person name="Kashif M."/>
            <person name="Ahamad S."/>
            <person name="Jagadeeshwari U."/>
            <person name="Pannikurungottu S."/>
            <person name="Haufschild T."/>
            <person name="Kabuu M."/>
            <person name="Sasikala C."/>
            <person name="Jogler C."/>
            <person name="Ramana C."/>
        </authorList>
    </citation>
    <scope>NUCLEOTIDE SEQUENCE [LARGE SCALE GENOMIC DNA]</scope>
    <source>
        <strain evidence="7">JC673</strain>
    </source>
</reference>
<feature type="compositionally biased region" description="Low complexity" evidence="3">
    <location>
        <begin position="254"/>
        <end position="318"/>
    </location>
</feature>
<dbReference type="EMBL" id="JAXBLV010000203">
    <property type="protein sequence ID" value="MDY3561942.1"/>
    <property type="molecule type" value="Genomic_DNA"/>
</dbReference>
<dbReference type="InterPro" id="IPR025282">
    <property type="entry name" value="DUF4214"/>
</dbReference>
<evidence type="ECO:0000256" key="3">
    <source>
        <dbReference type="SAM" id="MobiDB-lite"/>
    </source>
</evidence>
<keyword evidence="7" id="KW-1185">Reference proteome</keyword>
<evidence type="ECO:0000256" key="1">
    <source>
        <dbReference type="ARBA" id="ARBA00004613"/>
    </source>
</evidence>
<dbReference type="InterPro" id="IPR050392">
    <property type="entry name" value="Collagen/C1q_domain"/>
</dbReference>
<feature type="domain" description="DUF4214" evidence="4">
    <location>
        <begin position="38"/>
        <end position="82"/>
    </location>
</feature>
<dbReference type="InterPro" id="IPR038255">
    <property type="entry name" value="PBS_linker_sf"/>
</dbReference>
<dbReference type="InterPro" id="IPR008160">
    <property type="entry name" value="Collagen"/>
</dbReference>
<dbReference type="Gene3D" id="1.10.3130.20">
    <property type="entry name" value="Phycobilisome linker domain"/>
    <property type="match status" value="1"/>
</dbReference>
<evidence type="ECO:0000256" key="2">
    <source>
        <dbReference type="ARBA" id="ARBA00022525"/>
    </source>
</evidence>
<evidence type="ECO:0000313" key="6">
    <source>
        <dbReference type="EMBL" id="MDY3561942.1"/>
    </source>
</evidence>
<sequence length="457" mass="46690">MNFWSTRRSAHAPRVASPLRFEALEDRSVPSAADVVTIDPAYREFLGRDIDQTGKVYYAQRLDAGATSAQVALEIQNSDEGQAFKVTDAFAELLGRAPGDRAAGFIAGLRQGMTQDQIRAAIAGSDEFFQLKGGGTNAGYLSALYKVALGRDIGSGELATRMAQFQSGVSREQVAREVYASPERATRVVNELYVDLLGRTGESAGVNNWVGQLQSGVRVEVIASRFVASAEYFDLAIRGLLPTNTGPAGPQGPAGPAGATGATGPQGAQGPQGVQGAQGLQGVQGAQGLQGTPGTPGTPGIQGIQGPQGPQGLQGPAGTNGAGVSSIFSAYQLATIADSTVVGGADVPFSTNRAAVSGDVTHTTGTTTFTVTASGTYRLTATLNYTAGVGAVIAFAVNGLPLLGWTPLLTATGQVVLDTTVTFAAGDVVTLRNNSATPLTMTLAPGAGATLTIDRIS</sequence>
<accession>A0ABU5F564</accession>
<organism evidence="6 7">
    <name type="scientific">Gemmata algarum</name>
    <dbReference type="NCBI Taxonomy" id="2975278"/>
    <lineage>
        <taxon>Bacteria</taxon>
        <taxon>Pseudomonadati</taxon>
        <taxon>Planctomycetota</taxon>
        <taxon>Planctomycetia</taxon>
        <taxon>Gemmatales</taxon>
        <taxon>Gemmataceae</taxon>
        <taxon>Gemmata</taxon>
    </lineage>
</organism>
<dbReference type="Pfam" id="PF13946">
    <property type="entry name" value="DUF4214"/>
    <property type="match status" value="3"/>
</dbReference>
<feature type="domain" description="DUF4214" evidence="4">
    <location>
        <begin position="189"/>
        <end position="232"/>
    </location>
</feature>
<dbReference type="InterPro" id="IPR041415">
    <property type="entry name" value="BclA_C"/>
</dbReference>
<name>A0ABU5F564_9BACT</name>
<comment type="subcellular location">
    <subcellularLocation>
        <location evidence="1">Secreted</location>
    </subcellularLocation>
</comment>
<evidence type="ECO:0000259" key="4">
    <source>
        <dbReference type="Pfam" id="PF13946"/>
    </source>
</evidence>
<feature type="domain" description="DUF4214" evidence="4">
    <location>
        <begin position="121"/>
        <end position="186"/>
    </location>
</feature>
<comment type="caution">
    <text evidence="6">The sequence shown here is derived from an EMBL/GenBank/DDBJ whole genome shotgun (WGS) entry which is preliminary data.</text>
</comment>
<dbReference type="InterPro" id="IPR008983">
    <property type="entry name" value="Tumour_necrosis_fac-like_dom"/>
</dbReference>
<feature type="region of interest" description="Disordered" evidence="3">
    <location>
        <begin position="244"/>
        <end position="318"/>
    </location>
</feature>
<proteinExistence type="predicted"/>
<dbReference type="Proteomes" id="UP001272242">
    <property type="component" value="Unassembled WGS sequence"/>
</dbReference>
<dbReference type="PANTHER" id="PTHR15427">
    <property type="entry name" value="EMILIN ELASTIN MICROFIBRIL INTERFACE-LOCATED PROTEIN ELASTIN MICROFIBRIL INTERFACER"/>
    <property type="match status" value="1"/>
</dbReference>
<protein>
    <submittedName>
        <fullName evidence="6">DUF4214 domain-containing protein</fullName>
    </submittedName>
</protein>
<dbReference type="PANTHER" id="PTHR15427:SF33">
    <property type="entry name" value="COLLAGEN IV NC1 DOMAIN-CONTAINING PROTEIN"/>
    <property type="match status" value="1"/>
</dbReference>
<dbReference type="Pfam" id="PF18573">
    <property type="entry name" value="BclA_C"/>
    <property type="match status" value="1"/>
</dbReference>
<feature type="domain" description="BclA C-terminal" evidence="5">
    <location>
        <begin position="341"/>
        <end position="457"/>
    </location>
</feature>
<dbReference type="RefSeq" id="WP_320688283.1">
    <property type="nucleotide sequence ID" value="NZ_JAXBLV010000203.1"/>
</dbReference>
<evidence type="ECO:0000259" key="5">
    <source>
        <dbReference type="Pfam" id="PF18573"/>
    </source>
</evidence>
<dbReference type="Gene3D" id="2.60.120.40">
    <property type="match status" value="1"/>
</dbReference>
<gene>
    <name evidence="6" type="ORF">R5W23_003372</name>
</gene>
<evidence type="ECO:0000313" key="7">
    <source>
        <dbReference type="Proteomes" id="UP001272242"/>
    </source>
</evidence>
<dbReference type="Pfam" id="PF01391">
    <property type="entry name" value="Collagen"/>
    <property type="match status" value="1"/>
</dbReference>
<keyword evidence="2" id="KW-0964">Secreted</keyword>